<keyword evidence="1" id="KW-0175">Coiled coil</keyword>
<proteinExistence type="predicted"/>
<comment type="caution">
    <text evidence="2">The sequence shown here is derived from an EMBL/GenBank/DDBJ whole genome shotgun (WGS) entry which is preliminary data.</text>
</comment>
<dbReference type="AlphaFoldDB" id="A0A8J8KHI7"/>
<dbReference type="RefSeq" id="WP_174701848.1">
    <property type="nucleotide sequence ID" value="NZ_JABURA010000001.1"/>
</dbReference>
<evidence type="ECO:0000256" key="1">
    <source>
        <dbReference type="SAM" id="Coils"/>
    </source>
</evidence>
<evidence type="ECO:0000313" key="2">
    <source>
        <dbReference type="EMBL" id="NUB91184.1"/>
    </source>
</evidence>
<name>A0A8J8KHI7_9EURY</name>
<dbReference type="EMBL" id="JABURA010000001">
    <property type="protein sequence ID" value="NUB91184.1"/>
    <property type="molecule type" value="Genomic_DNA"/>
</dbReference>
<gene>
    <name evidence="2" type="ORF">HT576_09140</name>
</gene>
<protein>
    <submittedName>
        <fullName evidence="2">TFIIB-type zinc ribbon-containing protein</fullName>
    </submittedName>
</protein>
<sequence>MRIETQLSEDDSDLVQKLADRRGLQKDRAYTELIRTGVDVGMRRERVKELIVEFFEDEKERHDRRMAALRDEYEIDEVEHVDEYQFYVVCNGIKYSFGSPDDLRFVNGESVDRSLCPECGSEDIEFDADAMDTDGTYWTCGDCGHAFDRADRKGVPDEDEADRVVEFVRRRQDLFEYVVGQLTALLDGVMCAYGGQSHTEWLGPGGFMYSNGFQRVDIPFWTTDTEQIRFRVNDYTAEYESLRNPLYPAAVNRLTADYLALVREIEAVNPDADRVEPIFIDRRGRKPEIIEVVGRKYDETRLPLHTVGYEVEKVEPSMDDLEPEYDAEEDGPVTWIRITNDKVIEQEGDS</sequence>
<organism evidence="2 3">
    <name type="scientific">Haloterrigena gelatinilytica</name>
    <dbReference type="NCBI Taxonomy" id="2741724"/>
    <lineage>
        <taxon>Archaea</taxon>
        <taxon>Methanobacteriati</taxon>
        <taxon>Methanobacteriota</taxon>
        <taxon>Stenosarchaea group</taxon>
        <taxon>Halobacteria</taxon>
        <taxon>Halobacteriales</taxon>
        <taxon>Natrialbaceae</taxon>
        <taxon>Haloterrigena</taxon>
    </lineage>
</organism>
<accession>A0A8J8KHI7</accession>
<reference evidence="2" key="1">
    <citation type="submission" date="2020-06" db="EMBL/GenBank/DDBJ databases">
        <title>Haloterrigena sp. nov., an extremely halophilic archaeon isolated from a saline sediment.</title>
        <authorList>
            <person name="Liu B.-B."/>
        </authorList>
    </citation>
    <scope>NUCLEOTIDE SEQUENCE</scope>
    <source>
        <strain evidence="2">SYSU A121-1</strain>
    </source>
</reference>
<dbReference type="OrthoDB" id="379439at2157"/>
<feature type="coiled-coil region" evidence="1">
    <location>
        <begin position="52"/>
        <end position="79"/>
    </location>
</feature>
<dbReference type="Proteomes" id="UP000728647">
    <property type="component" value="Unassembled WGS sequence"/>
</dbReference>
<evidence type="ECO:0000313" key="3">
    <source>
        <dbReference type="Proteomes" id="UP000728647"/>
    </source>
</evidence>